<dbReference type="SUPFAM" id="SSF46689">
    <property type="entry name" value="Homeodomain-like"/>
    <property type="match status" value="2"/>
</dbReference>
<proteinExistence type="predicted"/>
<dbReference type="PROSITE" id="PS01124">
    <property type="entry name" value="HTH_ARAC_FAMILY_2"/>
    <property type="match status" value="1"/>
</dbReference>
<evidence type="ECO:0000256" key="1">
    <source>
        <dbReference type="ARBA" id="ARBA00023015"/>
    </source>
</evidence>
<dbReference type="InterPro" id="IPR018771">
    <property type="entry name" value="PocR_dom"/>
</dbReference>
<dbReference type="GO" id="GO:0043565">
    <property type="term" value="F:sequence-specific DNA binding"/>
    <property type="evidence" value="ECO:0007669"/>
    <property type="project" value="InterPro"/>
</dbReference>
<gene>
    <name evidence="5" type="ORF">PAT3040_06014</name>
</gene>
<dbReference type="Proteomes" id="UP000245202">
    <property type="component" value="Unassembled WGS sequence"/>
</dbReference>
<keyword evidence="3" id="KW-0804">Transcription</keyword>
<dbReference type="Pfam" id="PF10114">
    <property type="entry name" value="PocR"/>
    <property type="match status" value="1"/>
</dbReference>
<keyword evidence="6" id="KW-1185">Reference proteome</keyword>
<sequence>MNPAAAELNRRLQERMLYPDGLAACFEHVSKSLGYALTIYDTKGFTFKDASLRASFEPYAMHTHPFCSMVKKNWHNTKRCIVNRKYSVRKAATEQRSFYGKCYMGVEEIVFPVVHGGETIAVVFLGQFGARDQKDLEWISGKAEQYQVKQEVLLDIYNNIAMKLDETIIEDLLKVILMISQFIVLAYQSTLLSSQINDNIELPVAETSLSRAQAVAKLAMERVQSTYHETFSLTTIARHCNCSTGYVSRCFSQVFGMSLVKYVNQIRVQHAKSLLGATTLSITEIALSLGFNDTNYFSKVFKSIAGTSPVAYRRRE</sequence>
<feature type="domain" description="HTH araC/xylS-type" evidence="4">
    <location>
        <begin position="217"/>
        <end position="315"/>
    </location>
</feature>
<evidence type="ECO:0000259" key="4">
    <source>
        <dbReference type="PROSITE" id="PS01124"/>
    </source>
</evidence>
<evidence type="ECO:0000313" key="6">
    <source>
        <dbReference type="Proteomes" id="UP000245202"/>
    </source>
</evidence>
<dbReference type="EMBL" id="BDQX01000390">
    <property type="protein sequence ID" value="GBG11222.1"/>
    <property type="molecule type" value="Genomic_DNA"/>
</dbReference>
<evidence type="ECO:0000256" key="2">
    <source>
        <dbReference type="ARBA" id="ARBA00023125"/>
    </source>
</evidence>
<dbReference type="PRINTS" id="PR00032">
    <property type="entry name" value="HTHARAC"/>
</dbReference>
<evidence type="ECO:0000256" key="3">
    <source>
        <dbReference type="ARBA" id="ARBA00023163"/>
    </source>
</evidence>
<evidence type="ECO:0000313" key="5">
    <source>
        <dbReference type="EMBL" id="GBG11222.1"/>
    </source>
</evidence>
<dbReference type="InterPro" id="IPR009057">
    <property type="entry name" value="Homeodomain-like_sf"/>
</dbReference>
<dbReference type="PANTHER" id="PTHR43280">
    <property type="entry name" value="ARAC-FAMILY TRANSCRIPTIONAL REGULATOR"/>
    <property type="match status" value="1"/>
</dbReference>
<accession>A0A2R5EWY8</accession>
<dbReference type="PROSITE" id="PS00041">
    <property type="entry name" value="HTH_ARAC_FAMILY_1"/>
    <property type="match status" value="1"/>
</dbReference>
<keyword evidence="2" id="KW-0238">DNA-binding</keyword>
<protein>
    <recommendedName>
        <fullName evidence="4">HTH araC/xylS-type domain-containing protein</fullName>
    </recommendedName>
</protein>
<reference evidence="5 6" key="1">
    <citation type="submission" date="2017-08" db="EMBL/GenBank/DDBJ databases">
        <title>Substantial Increase in Enzyme Production by Combined Drug-Resistance Mutations in Paenibacillus agaridevorans.</title>
        <authorList>
            <person name="Tanaka Y."/>
            <person name="Funane K."/>
            <person name="Hosaka T."/>
            <person name="Shiwa Y."/>
            <person name="Fujita N."/>
            <person name="Miyazaki T."/>
            <person name="Yoshikawa H."/>
            <person name="Murakami K."/>
            <person name="Kasahara K."/>
            <person name="Inaoka T."/>
            <person name="Hiraga Y."/>
            <person name="Ochi K."/>
        </authorList>
    </citation>
    <scope>NUCLEOTIDE SEQUENCE [LARGE SCALE GENOMIC DNA]</scope>
    <source>
        <strain evidence="5 6">T-3040</strain>
    </source>
</reference>
<keyword evidence="1" id="KW-0805">Transcription regulation</keyword>
<dbReference type="RefSeq" id="WP_108995564.1">
    <property type="nucleotide sequence ID" value="NZ_BDQX01000390.1"/>
</dbReference>
<dbReference type="InterPro" id="IPR018062">
    <property type="entry name" value="HTH_AraC-typ_CS"/>
</dbReference>
<dbReference type="InterPro" id="IPR018060">
    <property type="entry name" value="HTH_AraC"/>
</dbReference>
<dbReference type="InterPro" id="IPR020449">
    <property type="entry name" value="Tscrpt_reg_AraC-type_HTH"/>
</dbReference>
<dbReference type="Gene3D" id="1.10.10.60">
    <property type="entry name" value="Homeodomain-like"/>
    <property type="match status" value="2"/>
</dbReference>
<comment type="caution">
    <text evidence="5">The sequence shown here is derived from an EMBL/GenBank/DDBJ whole genome shotgun (WGS) entry which is preliminary data.</text>
</comment>
<dbReference type="Pfam" id="PF12833">
    <property type="entry name" value="HTH_18"/>
    <property type="match status" value="1"/>
</dbReference>
<dbReference type="PANTHER" id="PTHR43280:SF2">
    <property type="entry name" value="HTH-TYPE TRANSCRIPTIONAL REGULATOR EXSA"/>
    <property type="match status" value="1"/>
</dbReference>
<organism evidence="5 6">
    <name type="scientific">Paenibacillus agaridevorans</name>
    <dbReference type="NCBI Taxonomy" id="171404"/>
    <lineage>
        <taxon>Bacteria</taxon>
        <taxon>Bacillati</taxon>
        <taxon>Bacillota</taxon>
        <taxon>Bacilli</taxon>
        <taxon>Bacillales</taxon>
        <taxon>Paenibacillaceae</taxon>
        <taxon>Paenibacillus</taxon>
    </lineage>
</organism>
<dbReference type="SMART" id="SM00342">
    <property type="entry name" value="HTH_ARAC"/>
    <property type="match status" value="1"/>
</dbReference>
<name>A0A2R5EWY8_9BACL</name>
<dbReference type="GO" id="GO:0003700">
    <property type="term" value="F:DNA-binding transcription factor activity"/>
    <property type="evidence" value="ECO:0007669"/>
    <property type="project" value="InterPro"/>
</dbReference>
<dbReference type="AlphaFoldDB" id="A0A2R5EWY8"/>